<feature type="region of interest" description="Disordered" evidence="1">
    <location>
        <begin position="1"/>
        <end position="32"/>
    </location>
</feature>
<name>A0A1I6CQK7_9RHOB</name>
<evidence type="ECO:0000256" key="1">
    <source>
        <dbReference type="SAM" id="MobiDB-lite"/>
    </source>
</evidence>
<keyword evidence="3" id="KW-1185">Reference proteome</keyword>
<evidence type="ECO:0000313" key="3">
    <source>
        <dbReference type="Proteomes" id="UP000199302"/>
    </source>
</evidence>
<gene>
    <name evidence="2" type="ORF">SAMN04515673_101206</name>
</gene>
<dbReference type="Proteomes" id="UP000199302">
    <property type="component" value="Unassembled WGS sequence"/>
</dbReference>
<reference evidence="2 3" key="1">
    <citation type="submission" date="2016-10" db="EMBL/GenBank/DDBJ databases">
        <authorList>
            <person name="de Groot N.N."/>
        </authorList>
    </citation>
    <scope>NUCLEOTIDE SEQUENCE [LARGE SCALE GENOMIC DNA]</scope>
    <source>
        <strain evidence="3">KMM 9023,NRIC 0796,JCM 17311,KCTC 23692</strain>
    </source>
</reference>
<evidence type="ECO:0000313" key="2">
    <source>
        <dbReference type="EMBL" id="SFQ95458.1"/>
    </source>
</evidence>
<accession>A0A1I6CQK7</accession>
<sequence>MSALPPLPQQHVQNTAGALRTRAPQIWFGDPS</sequence>
<protein>
    <submittedName>
        <fullName evidence="2">Uncharacterized protein</fullName>
    </submittedName>
</protein>
<proteinExistence type="predicted"/>
<organism evidence="2 3">
    <name type="scientific">Poseidonocella sedimentorum</name>
    <dbReference type="NCBI Taxonomy" id="871652"/>
    <lineage>
        <taxon>Bacteria</taxon>
        <taxon>Pseudomonadati</taxon>
        <taxon>Pseudomonadota</taxon>
        <taxon>Alphaproteobacteria</taxon>
        <taxon>Rhodobacterales</taxon>
        <taxon>Roseobacteraceae</taxon>
        <taxon>Poseidonocella</taxon>
    </lineage>
</organism>
<dbReference type="EMBL" id="FOYI01000001">
    <property type="protein sequence ID" value="SFQ95458.1"/>
    <property type="molecule type" value="Genomic_DNA"/>
</dbReference>
<dbReference type="AlphaFoldDB" id="A0A1I6CQK7"/>